<dbReference type="EMBL" id="JAVHJO010000012">
    <property type="protein sequence ID" value="KAK6531566.1"/>
    <property type="molecule type" value="Genomic_DNA"/>
</dbReference>
<feature type="transmembrane region" description="Helical" evidence="2">
    <location>
        <begin position="230"/>
        <end position="252"/>
    </location>
</feature>
<dbReference type="SUPFAM" id="SSF46565">
    <property type="entry name" value="Chaperone J-domain"/>
    <property type="match status" value="1"/>
</dbReference>
<dbReference type="CDD" id="cd06257">
    <property type="entry name" value="DnaJ"/>
    <property type="match status" value="1"/>
</dbReference>
<evidence type="ECO:0000256" key="2">
    <source>
        <dbReference type="SAM" id="Phobius"/>
    </source>
</evidence>
<dbReference type="PROSITE" id="PS50076">
    <property type="entry name" value="DNAJ_2"/>
    <property type="match status" value="1"/>
</dbReference>
<organism evidence="4 5">
    <name type="scientific">Orbilia ellipsospora</name>
    <dbReference type="NCBI Taxonomy" id="2528407"/>
    <lineage>
        <taxon>Eukaryota</taxon>
        <taxon>Fungi</taxon>
        <taxon>Dikarya</taxon>
        <taxon>Ascomycota</taxon>
        <taxon>Pezizomycotina</taxon>
        <taxon>Orbiliomycetes</taxon>
        <taxon>Orbiliales</taxon>
        <taxon>Orbiliaceae</taxon>
        <taxon>Orbilia</taxon>
    </lineage>
</organism>
<dbReference type="PANTHER" id="PTHR44873">
    <property type="entry name" value="DNAJ HOMOLOG SUBFAMILY C MEMBER 30, MITOCHONDRIAL"/>
    <property type="match status" value="1"/>
</dbReference>
<keyword evidence="2" id="KW-0472">Membrane</keyword>
<protein>
    <recommendedName>
        <fullName evidence="3">J domain-containing protein</fullName>
    </recommendedName>
</protein>
<dbReference type="Proteomes" id="UP001365542">
    <property type="component" value="Unassembled WGS sequence"/>
</dbReference>
<dbReference type="InterPro" id="IPR001623">
    <property type="entry name" value="DnaJ_domain"/>
</dbReference>
<dbReference type="SMART" id="SM00271">
    <property type="entry name" value="DnaJ"/>
    <property type="match status" value="1"/>
</dbReference>
<gene>
    <name evidence="4" type="ORF">TWF694_002760</name>
</gene>
<keyword evidence="2" id="KW-1133">Transmembrane helix</keyword>
<name>A0AAV9X0M5_9PEZI</name>
<evidence type="ECO:0000259" key="3">
    <source>
        <dbReference type="PROSITE" id="PS50076"/>
    </source>
</evidence>
<dbReference type="InterPro" id="IPR053025">
    <property type="entry name" value="Mito_ATP_Synthase-Asso"/>
</dbReference>
<accession>A0AAV9X0M5</accession>
<sequence>MSLCSTHMRLSNQAKLIAIRWTGLPANNILYQAQAYSFFRYRSIHYSFQYKFGRAGYDKGGKTLYDILGLPRHAQQLDIKAKFYELSKLHHPDRNQGDASANDRFVEISNAYRILSNSLTKASYDNSLKDYQMSATNLQNKRGPVGGREAAGLSRRRVNPQGPPPSYYRDHGFQAKSEDKTPRSTQSNTLHFNWDEKYRQHYAYQQRFKRGTFAASDGPKRQRSSNFIDFFFRAAAVGSCLLLAGTLGGWFISTEQQLGSRRN</sequence>
<feature type="region of interest" description="Disordered" evidence="1">
    <location>
        <begin position="135"/>
        <end position="188"/>
    </location>
</feature>
<dbReference type="PRINTS" id="PR00625">
    <property type="entry name" value="JDOMAIN"/>
</dbReference>
<proteinExistence type="predicted"/>
<keyword evidence="5" id="KW-1185">Reference proteome</keyword>
<keyword evidence="2" id="KW-0812">Transmembrane</keyword>
<dbReference type="AlphaFoldDB" id="A0AAV9X0M5"/>
<evidence type="ECO:0000313" key="4">
    <source>
        <dbReference type="EMBL" id="KAK6531566.1"/>
    </source>
</evidence>
<feature type="domain" description="J" evidence="3">
    <location>
        <begin position="63"/>
        <end position="128"/>
    </location>
</feature>
<feature type="compositionally biased region" description="Basic and acidic residues" evidence="1">
    <location>
        <begin position="168"/>
        <end position="182"/>
    </location>
</feature>
<dbReference type="Pfam" id="PF00226">
    <property type="entry name" value="DnaJ"/>
    <property type="match status" value="1"/>
</dbReference>
<dbReference type="InterPro" id="IPR036869">
    <property type="entry name" value="J_dom_sf"/>
</dbReference>
<evidence type="ECO:0000256" key="1">
    <source>
        <dbReference type="SAM" id="MobiDB-lite"/>
    </source>
</evidence>
<comment type="caution">
    <text evidence="4">The sequence shown here is derived from an EMBL/GenBank/DDBJ whole genome shotgun (WGS) entry which is preliminary data.</text>
</comment>
<evidence type="ECO:0000313" key="5">
    <source>
        <dbReference type="Proteomes" id="UP001365542"/>
    </source>
</evidence>
<dbReference type="Gene3D" id="1.10.287.110">
    <property type="entry name" value="DnaJ domain"/>
    <property type="match status" value="1"/>
</dbReference>
<reference evidence="4 5" key="1">
    <citation type="submission" date="2019-10" db="EMBL/GenBank/DDBJ databases">
        <authorList>
            <person name="Palmer J.M."/>
        </authorList>
    </citation>
    <scope>NUCLEOTIDE SEQUENCE [LARGE SCALE GENOMIC DNA]</scope>
    <source>
        <strain evidence="4 5">TWF694</strain>
    </source>
</reference>
<dbReference type="PANTHER" id="PTHR44873:SF1">
    <property type="entry name" value="DNAJ HOMOLOG SUBFAMILY C MEMBER 30, MITOCHONDRIAL"/>
    <property type="match status" value="1"/>
</dbReference>